<gene>
    <name evidence="3" type="ORF">GRI68_04300</name>
</gene>
<organism evidence="3 4">
    <name type="scientific">Alteriqipengyuania halimionae</name>
    <dbReference type="NCBI Taxonomy" id="1926630"/>
    <lineage>
        <taxon>Bacteria</taxon>
        <taxon>Pseudomonadati</taxon>
        <taxon>Pseudomonadota</taxon>
        <taxon>Alphaproteobacteria</taxon>
        <taxon>Sphingomonadales</taxon>
        <taxon>Erythrobacteraceae</taxon>
        <taxon>Alteriqipengyuania</taxon>
    </lineage>
</organism>
<protein>
    <submittedName>
        <fullName evidence="3">Peptidoglycan DD-metalloendopeptidase family protein</fullName>
    </submittedName>
</protein>
<dbReference type="InterPro" id="IPR016047">
    <property type="entry name" value="M23ase_b-sheet_dom"/>
</dbReference>
<dbReference type="InterPro" id="IPR050570">
    <property type="entry name" value="Cell_wall_metabolism_enzyme"/>
</dbReference>
<dbReference type="GO" id="GO:0004222">
    <property type="term" value="F:metalloendopeptidase activity"/>
    <property type="evidence" value="ECO:0007669"/>
    <property type="project" value="TreeGrafter"/>
</dbReference>
<dbReference type="Gene3D" id="2.70.70.10">
    <property type="entry name" value="Glucose Permease (Domain IIA)"/>
    <property type="match status" value="1"/>
</dbReference>
<evidence type="ECO:0000313" key="3">
    <source>
        <dbReference type="EMBL" id="MXP09393.1"/>
    </source>
</evidence>
<evidence type="ECO:0000313" key="4">
    <source>
        <dbReference type="Proteomes" id="UP000429229"/>
    </source>
</evidence>
<dbReference type="AlphaFoldDB" id="A0A6I4U371"/>
<feature type="domain" description="M23ase beta-sheet core" evidence="2">
    <location>
        <begin position="102"/>
        <end position="209"/>
    </location>
</feature>
<evidence type="ECO:0000256" key="1">
    <source>
        <dbReference type="SAM" id="MobiDB-lite"/>
    </source>
</evidence>
<dbReference type="Pfam" id="PF01551">
    <property type="entry name" value="Peptidase_M23"/>
    <property type="match status" value="1"/>
</dbReference>
<dbReference type="PANTHER" id="PTHR21666:SF270">
    <property type="entry name" value="MUREIN HYDROLASE ACTIVATOR ENVC"/>
    <property type="match status" value="1"/>
</dbReference>
<name>A0A6I4U371_9SPHN</name>
<keyword evidence="4" id="KW-1185">Reference proteome</keyword>
<dbReference type="CDD" id="cd12797">
    <property type="entry name" value="M23_peptidase"/>
    <property type="match status" value="1"/>
</dbReference>
<dbReference type="SUPFAM" id="SSF51261">
    <property type="entry name" value="Duplicated hybrid motif"/>
    <property type="match status" value="1"/>
</dbReference>
<dbReference type="RefSeq" id="WP_160616090.1">
    <property type="nucleotide sequence ID" value="NZ_WTYR01000001.1"/>
</dbReference>
<evidence type="ECO:0000259" key="2">
    <source>
        <dbReference type="Pfam" id="PF01551"/>
    </source>
</evidence>
<accession>A0A6I4U371</accession>
<reference evidence="3 4" key="1">
    <citation type="submission" date="2019-12" db="EMBL/GenBank/DDBJ databases">
        <title>Genomic-based taxomic classification of the family Erythrobacteraceae.</title>
        <authorList>
            <person name="Xu L."/>
        </authorList>
    </citation>
    <scope>NUCLEOTIDE SEQUENCE [LARGE SCALE GENOMIC DNA]</scope>
    <source>
        <strain evidence="3 4">LMG 29519</strain>
    </source>
</reference>
<dbReference type="PANTHER" id="PTHR21666">
    <property type="entry name" value="PEPTIDASE-RELATED"/>
    <property type="match status" value="1"/>
</dbReference>
<sequence>MGSLDRIITVLVTATLVSAGWIVAGPMVFADDDGATATADARDGAPSVAAGDAMPAPENVPEIDEPRPTPLPPGSYAIPVQGVAADELVDTYAQARDGGVRRHDAIDIMAARGTPVLASTAGTVEKLFDSRKGGLTVYIRGPDDARMHYYAHLDSYAEGLAEGQKVAAGEVIGTVGSTGNARDDAPHLHYAVMELAAGDDWWEGTPINPYPLLKGN</sequence>
<feature type="region of interest" description="Disordered" evidence="1">
    <location>
        <begin position="37"/>
        <end position="71"/>
    </location>
</feature>
<dbReference type="OrthoDB" id="9800107at2"/>
<dbReference type="Proteomes" id="UP000429229">
    <property type="component" value="Unassembled WGS sequence"/>
</dbReference>
<dbReference type="EMBL" id="WTYR01000001">
    <property type="protein sequence ID" value="MXP09393.1"/>
    <property type="molecule type" value="Genomic_DNA"/>
</dbReference>
<comment type="caution">
    <text evidence="3">The sequence shown here is derived from an EMBL/GenBank/DDBJ whole genome shotgun (WGS) entry which is preliminary data.</text>
</comment>
<dbReference type="InterPro" id="IPR011055">
    <property type="entry name" value="Dup_hybrid_motif"/>
</dbReference>
<proteinExistence type="predicted"/>